<evidence type="ECO:0000256" key="1">
    <source>
        <dbReference type="SAM" id="SignalP"/>
    </source>
</evidence>
<feature type="non-terminal residue" evidence="2">
    <location>
        <position position="1"/>
    </location>
</feature>
<comment type="caution">
    <text evidence="2">The sequence shown here is derived from an EMBL/GenBank/DDBJ whole genome shotgun (WGS) entry which is preliminary data.</text>
</comment>
<evidence type="ECO:0000313" key="2">
    <source>
        <dbReference type="EMBL" id="MCM6763959.1"/>
    </source>
</evidence>
<reference evidence="2" key="1">
    <citation type="submission" date="2022-06" db="EMBL/GenBank/DDBJ databases">
        <title>Whole genome shotgun sequencing (WGS) of Rathayibacter sp. ZW T2_19, isolated from stored onions (Allium cepa).</title>
        <authorList>
            <person name="Stoll D.A."/>
            <person name="Huch M."/>
        </authorList>
    </citation>
    <scope>NUCLEOTIDE SEQUENCE</scope>
    <source>
        <strain evidence="2">ZW T2_19</strain>
    </source>
</reference>
<dbReference type="InterPro" id="IPR040442">
    <property type="entry name" value="Pyrv_kinase-like_dom_sf"/>
</dbReference>
<proteinExistence type="predicted"/>
<keyword evidence="1" id="KW-0732">Signal</keyword>
<gene>
    <name evidence="2" type="ORF">NB037_16205</name>
</gene>
<accession>A0A9X2E071</accession>
<dbReference type="Gene3D" id="3.20.20.60">
    <property type="entry name" value="Phosphoenolpyruvate-binding domains"/>
    <property type="match status" value="1"/>
</dbReference>
<keyword evidence="3" id="KW-1185">Reference proteome</keyword>
<feature type="chain" id="PRO_5040965042" evidence="1">
    <location>
        <begin position="27"/>
        <end position="67"/>
    </location>
</feature>
<evidence type="ECO:0000313" key="3">
    <source>
        <dbReference type="Proteomes" id="UP001155240"/>
    </source>
</evidence>
<dbReference type="Proteomes" id="UP001155240">
    <property type="component" value="Unassembled WGS sequence"/>
</dbReference>
<sequence>AAAPLLAVVLVGLGATSLSMSPSALADVRAELAEHTLEDAKRFAELALSTDSAAAARSAVTEAIAAS</sequence>
<name>A0A9X2E071_9MICO</name>
<feature type="signal peptide" evidence="1">
    <location>
        <begin position="1"/>
        <end position="26"/>
    </location>
</feature>
<protein>
    <submittedName>
        <fullName evidence="2">Phosphoenolpyruvate--protein phosphotransferase</fullName>
    </submittedName>
</protein>
<dbReference type="AlphaFoldDB" id="A0A9X2E071"/>
<dbReference type="EMBL" id="JAMRYM010000096">
    <property type="protein sequence ID" value="MCM6763959.1"/>
    <property type="molecule type" value="Genomic_DNA"/>
</dbReference>
<organism evidence="2 3">
    <name type="scientific">Rathayibacter rubneri</name>
    <dbReference type="NCBI Taxonomy" id="2950106"/>
    <lineage>
        <taxon>Bacteria</taxon>
        <taxon>Bacillati</taxon>
        <taxon>Actinomycetota</taxon>
        <taxon>Actinomycetes</taxon>
        <taxon>Micrococcales</taxon>
        <taxon>Microbacteriaceae</taxon>
        <taxon>Rathayibacter</taxon>
    </lineage>
</organism>